<accession>A0A0E9S6H8</accession>
<name>A0A0E9S6H8_ANGAN</name>
<proteinExistence type="predicted"/>
<reference evidence="1" key="1">
    <citation type="submission" date="2014-11" db="EMBL/GenBank/DDBJ databases">
        <authorList>
            <person name="Amaro Gonzalez C."/>
        </authorList>
    </citation>
    <scope>NUCLEOTIDE SEQUENCE</scope>
</reference>
<evidence type="ECO:0000313" key="1">
    <source>
        <dbReference type="EMBL" id="JAH36792.1"/>
    </source>
</evidence>
<organism evidence="1">
    <name type="scientific">Anguilla anguilla</name>
    <name type="common">European freshwater eel</name>
    <name type="synonym">Muraena anguilla</name>
    <dbReference type="NCBI Taxonomy" id="7936"/>
    <lineage>
        <taxon>Eukaryota</taxon>
        <taxon>Metazoa</taxon>
        <taxon>Chordata</taxon>
        <taxon>Craniata</taxon>
        <taxon>Vertebrata</taxon>
        <taxon>Euteleostomi</taxon>
        <taxon>Actinopterygii</taxon>
        <taxon>Neopterygii</taxon>
        <taxon>Teleostei</taxon>
        <taxon>Anguilliformes</taxon>
        <taxon>Anguillidae</taxon>
        <taxon>Anguilla</taxon>
    </lineage>
</organism>
<dbReference type="EMBL" id="GBXM01071785">
    <property type="protein sequence ID" value="JAH36792.1"/>
    <property type="molecule type" value="Transcribed_RNA"/>
</dbReference>
<sequence>MRESSCPLNYSITYFFTWVIWV</sequence>
<dbReference type="AlphaFoldDB" id="A0A0E9S6H8"/>
<protein>
    <submittedName>
        <fullName evidence="1">Uncharacterized protein</fullName>
    </submittedName>
</protein>
<reference evidence="1" key="2">
    <citation type="journal article" date="2015" name="Fish Shellfish Immunol.">
        <title>Early steps in the European eel (Anguilla anguilla)-Vibrio vulnificus interaction in the gills: Role of the RtxA13 toxin.</title>
        <authorList>
            <person name="Callol A."/>
            <person name="Pajuelo D."/>
            <person name="Ebbesson L."/>
            <person name="Teles M."/>
            <person name="MacKenzie S."/>
            <person name="Amaro C."/>
        </authorList>
    </citation>
    <scope>NUCLEOTIDE SEQUENCE</scope>
</reference>